<organism evidence="1">
    <name type="scientific">Sulfurovum sp. enrichment culture clone C5</name>
    <dbReference type="NCBI Taxonomy" id="497650"/>
    <lineage>
        <taxon>Bacteria</taxon>
        <taxon>Pseudomonadati</taxon>
        <taxon>Campylobacterota</taxon>
        <taxon>Epsilonproteobacteria</taxon>
        <taxon>Campylobacterales</taxon>
        <taxon>Sulfurovaceae</taxon>
        <taxon>Sulfurovum</taxon>
        <taxon>environmental samples</taxon>
    </lineage>
</organism>
<sequence>MPQIPNTDLTLTEAEIQKQNKEEFEVPERFQNIINTGRTKGLHKDSPLILQPHQGYYREEDEIRTEFLKERVNTGRLRNKEGKLPVPPIEYSYFIEDETTKNKNDYRNSDEHKKYFNKNGKNITIDLDDCSILTKEMLQEKN</sequence>
<evidence type="ECO:0000313" key="1">
    <source>
        <dbReference type="EMBL" id="CUV66193.1"/>
    </source>
</evidence>
<gene>
    <name evidence="1" type="ORF">BN3087_660023</name>
</gene>
<name>A0A0S4XR28_9BACT</name>
<protein>
    <submittedName>
        <fullName evidence="1">Uncharacterized protein</fullName>
    </submittedName>
</protein>
<reference evidence="1" key="1">
    <citation type="submission" date="2015-11" db="EMBL/GenBank/DDBJ databases">
        <authorList>
            <person name="Zhang Y."/>
            <person name="Guo Z."/>
        </authorList>
    </citation>
    <scope>NUCLEOTIDE SEQUENCE</scope>
    <source>
        <strain evidence="1">BN30871</strain>
    </source>
</reference>
<proteinExistence type="predicted"/>
<dbReference type="AlphaFoldDB" id="A0A0S4XR28"/>
<dbReference type="EMBL" id="FAXN01000069">
    <property type="protein sequence ID" value="CUV66193.1"/>
    <property type="molecule type" value="Genomic_DNA"/>
</dbReference>
<accession>A0A0S4XR28</accession>